<accession>E2AKB1</accession>
<dbReference type="InParanoid" id="E2AKB1"/>
<keyword evidence="2" id="KW-1185">Reference proteome</keyword>
<sequence length="92" mass="10575">MTSAITWPRCAFAWKSDSLNKLQAPVCERFEKRSERSSLSTLEEWSLLGEISFISHVRLGNDSSPRRRLSVEESVADRELAAERFSADRRMV</sequence>
<dbReference type="Proteomes" id="UP000000311">
    <property type="component" value="Unassembled WGS sequence"/>
</dbReference>
<gene>
    <name evidence="1" type="ORF">EAG_08644</name>
</gene>
<name>E2AKB1_CAMFO</name>
<reference evidence="1 2" key="1">
    <citation type="journal article" date="2010" name="Science">
        <title>Genomic comparison of the ants Camponotus floridanus and Harpegnathos saltator.</title>
        <authorList>
            <person name="Bonasio R."/>
            <person name="Zhang G."/>
            <person name="Ye C."/>
            <person name="Mutti N.S."/>
            <person name="Fang X."/>
            <person name="Qin N."/>
            <person name="Donahue G."/>
            <person name="Yang P."/>
            <person name="Li Q."/>
            <person name="Li C."/>
            <person name="Zhang P."/>
            <person name="Huang Z."/>
            <person name="Berger S.L."/>
            <person name="Reinberg D."/>
            <person name="Wang J."/>
            <person name="Liebig J."/>
        </authorList>
    </citation>
    <scope>NUCLEOTIDE SEQUENCE [LARGE SCALE GENOMIC DNA]</scope>
    <source>
        <strain evidence="2">C129</strain>
    </source>
</reference>
<evidence type="ECO:0000313" key="1">
    <source>
        <dbReference type="EMBL" id="EFN66124.1"/>
    </source>
</evidence>
<protein>
    <submittedName>
        <fullName evidence="1">Uncharacterized protein</fullName>
    </submittedName>
</protein>
<proteinExistence type="predicted"/>
<dbReference type="AlphaFoldDB" id="E2AKB1"/>
<dbReference type="EMBL" id="GL440211">
    <property type="protein sequence ID" value="EFN66124.1"/>
    <property type="molecule type" value="Genomic_DNA"/>
</dbReference>
<organism evidence="2">
    <name type="scientific">Camponotus floridanus</name>
    <name type="common">Florida carpenter ant</name>
    <dbReference type="NCBI Taxonomy" id="104421"/>
    <lineage>
        <taxon>Eukaryota</taxon>
        <taxon>Metazoa</taxon>
        <taxon>Ecdysozoa</taxon>
        <taxon>Arthropoda</taxon>
        <taxon>Hexapoda</taxon>
        <taxon>Insecta</taxon>
        <taxon>Pterygota</taxon>
        <taxon>Neoptera</taxon>
        <taxon>Endopterygota</taxon>
        <taxon>Hymenoptera</taxon>
        <taxon>Apocrita</taxon>
        <taxon>Aculeata</taxon>
        <taxon>Formicoidea</taxon>
        <taxon>Formicidae</taxon>
        <taxon>Formicinae</taxon>
        <taxon>Camponotus</taxon>
    </lineage>
</organism>
<evidence type="ECO:0000313" key="2">
    <source>
        <dbReference type="Proteomes" id="UP000000311"/>
    </source>
</evidence>